<reference evidence="3" key="1">
    <citation type="submission" date="2014-09" db="EMBL/GenBank/DDBJ databases">
        <authorList>
            <person name="Magalhaes I.L.F."/>
            <person name="Oliveira U."/>
            <person name="Santos F.R."/>
            <person name="Vidigal T.H.D.A."/>
            <person name="Brescovit A.D."/>
            <person name="Santos A.J."/>
        </authorList>
    </citation>
    <scope>NUCLEOTIDE SEQUENCE</scope>
    <source>
        <tissue evidence="3">Shoot tissue taken approximately 20 cm above the soil surface</tissue>
    </source>
</reference>
<proteinExistence type="predicted"/>
<name>A0A0A9DMG9_ARUDO</name>
<reference evidence="3" key="2">
    <citation type="journal article" date="2015" name="Data Brief">
        <title>Shoot transcriptome of the giant reed, Arundo donax.</title>
        <authorList>
            <person name="Barrero R.A."/>
            <person name="Guerrero F.D."/>
            <person name="Moolhuijzen P."/>
            <person name="Goolsby J.A."/>
            <person name="Tidwell J."/>
            <person name="Bellgard S.E."/>
            <person name="Bellgard M.I."/>
        </authorList>
    </citation>
    <scope>NUCLEOTIDE SEQUENCE</scope>
    <source>
        <tissue evidence="3">Shoot tissue taken approximately 20 cm above the soil surface</tissue>
    </source>
</reference>
<dbReference type="EMBL" id="GBRH01208121">
    <property type="protein sequence ID" value="JAD89774.1"/>
    <property type="molecule type" value="Transcribed_RNA"/>
</dbReference>
<feature type="region of interest" description="Disordered" evidence="1">
    <location>
        <begin position="129"/>
        <end position="148"/>
    </location>
</feature>
<dbReference type="InterPro" id="IPR010811">
    <property type="entry name" value="DUF1409"/>
</dbReference>
<evidence type="ECO:0000259" key="2">
    <source>
        <dbReference type="Pfam" id="PF07197"/>
    </source>
</evidence>
<sequence>MGFGQLPVGLFFIDKLKARQPISSGLEYNWILRLAEDLPLGDHGDIILSYSCSKLFVQWWRDWKKHIFWASPSRYLALSDSEDEGPDRDPPTISSSGQPIQYQPSSATPILGADAPTVSALMKSRQAVAKRAASKAKDPNPKKRRTVAASIPVPSAPAFIATDLTKEPTEVLNPTIQDAVITLASSIQLPPPSASAPPTLDSSGPMSGVEEVAATEKVAMPERAPTLPAPDSDEPIIELAIELAQALPSPSAPQSLAVTINEPTGSPQEVAVSPSRLAQPVLSAGDTEILSDQTFIEKTDDATGPFPSGLGPEISHQDVSADANQGATIQEAHEPIINIHVTAPTADISVVSAQAARPGLFLPAEIRNLLADIQRRLDIPIESLVANAGSVRARFQEIEVMLPDDLLEALNPVAFIEYHRVRVSKARQRISEREAQAEQIALATSAEKRAEEEKNRFEAIQAKSAEIQAYLDQLK</sequence>
<feature type="compositionally biased region" description="Polar residues" evidence="1">
    <location>
        <begin position="92"/>
        <end position="108"/>
    </location>
</feature>
<dbReference type="AlphaFoldDB" id="A0A0A9DMG9"/>
<evidence type="ECO:0000313" key="3">
    <source>
        <dbReference type="EMBL" id="JAD89774.1"/>
    </source>
</evidence>
<organism evidence="3">
    <name type="scientific">Arundo donax</name>
    <name type="common">Giant reed</name>
    <name type="synonym">Donax arundinaceus</name>
    <dbReference type="NCBI Taxonomy" id="35708"/>
    <lineage>
        <taxon>Eukaryota</taxon>
        <taxon>Viridiplantae</taxon>
        <taxon>Streptophyta</taxon>
        <taxon>Embryophyta</taxon>
        <taxon>Tracheophyta</taxon>
        <taxon>Spermatophyta</taxon>
        <taxon>Magnoliopsida</taxon>
        <taxon>Liliopsida</taxon>
        <taxon>Poales</taxon>
        <taxon>Poaceae</taxon>
        <taxon>PACMAD clade</taxon>
        <taxon>Arundinoideae</taxon>
        <taxon>Arundineae</taxon>
        <taxon>Arundo</taxon>
    </lineage>
</organism>
<protein>
    <recommendedName>
        <fullName evidence="2">DUF1409 domain-containing protein</fullName>
    </recommendedName>
</protein>
<accession>A0A0A9DMG9</accession>
<dbReference type="Pfam" id="PF07197">
    <property type="entry name" value="DUF1409"/>
    <property type="match status" value="1"/>
</dbReference>
<evidence type="ECO:0000256" key="1">
    <source>
        <dbReference type="SAM" id="MobiDB-lite"/>
    </source>
</evidence>
<feature type="region of interest" description="Disordered" evidence="1">
    <location>
        <begin position="79"/>
        <end position="108"/>
    </location>
</feature>
<feature type="domain" description="DUF1409" evidence="2">
    <location>
        <begin position="376"/>
        <end position="423"/>
    </location>
</feature>